<dbReference type="InterPro" id="IPR015867">
    <property type="entry name" value="N-reg_PII/ATP_PRibTrfase_C"/>
</dbReference>
<accession>A0A059KHF4</accession>
<dbReference type="Proteomes" id="UP000026714">
    <property type="component" value="Unassembled WGS sequence"/>
</dbReference>
<reference evidence="2 3" key="1">
    <citation type="journal article" date="2014" name="FEMS Microbiol. Ecol.">
        <title>Sphaerotilus natans encrusted with nanoball-shaped Fe(III) oxide minerals formed by nitrate-reducing mixotrophic Fe(II) oxidation.</title>
        <authorList>
            <person name="Park S."/>
            <person name="Kim D.H."/>
            <person name="Lee J.H."/>
            <person name="Hur H.G."/>
        </authorList>
    </citation>
    <scope>NUCLEOTIDE SEQUENCE [LARGE SCALE GENOMIC DNA]</scope>
    <source>
        <strain evidence="2 3">DSM 6575</strain>
    </source>
</reference>
<evidence type="ECO:0000313" key="2">
    <source>
        <dbReference type="EMBL" id="KDB50644.1"/>
    </source>
</evidence>
<proteinExistence type="inferred from homology"/>
<comment type="similarity">
    <text evidence="1">Belongs to the UPF0166 family.</text>
</comment>
<keyword evidence="3" id="KW-1185">Reference proteome</keyword>
<comment type="caution">
    <text evidence="2">The sequence shown here is derived from an EMBL/GenBank/DDBJ whole genome shotgun (WGS) entry which is preliminary data.</text>
</comment>
<organism evidence="2 3">
    <name type="scientific">Sphaerotilus natans subsp. natans DSM 6575</name>
    <dbReference type="NCBI Taxonomy" id="1286631"/>
    <lineage>
        <taxon>Bacteria</taxon>
        <taxon>Pseudomonadati</taxon>
        <taxon>Pseudomonadota</taxon>
        <taxon>Betaproteobacteria</taxon>
        <taxon>Burkholderiales</taxon>
        <taxon>Sphaerotilaceae</taxon>
        <taxon>Sphaerotilus</taxon>
    </lineage>
</organism>
<dbReference type="AlphaFoldDB" id="A0A059KHF4"/>
<dbReference type="SUPFAM" id="SSF54913">
    <property type="entry name" value="GlnB-like"/>
    <property type="match status" value="1"/>
</dbReference>
<dbReference type="InterPro" id="IPR003793">
    <property type="entry name" value="UPF0166"/>
</dbReference>
<dbReference type="InterPro" id="IPR011322">
    <property type="entry name" value="N-reg_PII-like_a/b"/>
</dbReference>
<sequence>MQGYQVTFFTQQDRVHDHEPLAQWLLAQARALGIRGATLNGSLQGLGHDGHVHAVTMFDLGDQPVQVTMVVNDAENERLFAHLAASGVQIFYMRSAVEFGTLGMPAEASGARAQR</sequence>
<dbReference type="eggNOG" id="COG1993">
    <property type="taxonomic scope" value="Bacteria"/>
</dbReference>
<dbReference type="RefSeq" id="WP_037485401.1">
    <property type="nucleotide sequence ID" value="NZ_AZRA01000123.1"/>
</dbReference>
<evidence type="ECO:0000313" key="3">
    <source>
        <dbReference type="Proteomes" id="UP000026714"/>
    </source>
</evidence>
<evidence type="ECO:0000256" key="1">
    <source>
        <dbReference type="ARBA" id="ARBA00010554"/>
    </source>
</evidence>
<gene>
    <name evidence="2" type="ORF">X805_37790</name>
</gene>
<dbReference type="STRING" id="34103.SAMN05421778_101269"/>
<protein>
    <submittedName>
        <fullName evidence="2">Uncharacterized protein</fullName>
    </submittedName>
</protein>
<name>A0A059KHF4_9BURK</name>
<dbReference type="EMBL" id="AZRA01000123">
    <property type="protein sequence ID" value="KDB50644.1"/>
    <property type="molecule type" value="Genomic_DNA"/>
</dbReference>
<dbReference type="Pfam" id="PF02641">
    <property type="entry name" value="DUF190"/>
    <property type="match status" value="1"/>
</dbReference>
<dbReference type="Gene3D" id="3.30.70.120">
    <property type="match status" value="1"/>
</dbReference>